<sequence length="39" mass="4308">MLRDNEVRCLSSSSRKAPHAGHLRPFAVFSSSNGRDSSF</sequence>
<gene>
    <name evidence="2" type="ORF">CAMRE0001_2418</name>
</gene>
<evidence type="ECO:0000313" key="2">
    <source>
        <dbReference type="EMBL" id="EEF14036.1"/>
    </source>
</evidence>
<feature type="compositionally biased region" description="Polar residues" evidence="1">
    <location>
        <begin position="29"/>
        <end position="39"/>
    </location>
</feature>
<dbReference type="STRING" id="553218.CAMRE0001_2418"/>
<proteinExistence type="predicted"/>
<keyword evidence="3" id="KW-1185">Reference proteome</keyword>
<accession>B9D1R5</accession>
<dbReference type="AlphaFoldDB" id="B9D1R5"/>
<comment type="caution">
    <text evidence="2">The sequence shown here is derived from an EMBL/GenBank/DDBJ whole genome shotgun (WGS) entry which is preliminary data.</text>
</comment>
<dbReference type="Proteomes" id="UP000003082">
    <property type="component" value="Unassembled WGS sequence"/>
</dbReference>
<evidence type="ECO:0000313" key="3">
    <source>
        <dbReference type="Proteomes" id="UP000003082"/>
    </source>
</evidence>
<dbReference type="EMBL" id="ACFU01000010">
    <property type="protein sequence ID" value="EEF14036.1"/>
    <property type="molecule type" value="Genomic_DNA"/>
</dbReference>
<name>B9D1R5_CAMRE</name>
<feature type="region of interest" description="Disordered" evidence="1">
    <location>
        <begin position="1"/>
        <end position="39"/>
    </location>
</feature>
<reference evidence="2 3" key="1">
    <citation type="submission" date="2008-08" db="EMBL/GenBank/DDBJ databases">
        <authorList>
            <person name="Madupu R."/>
            <person name="Durkin A.S."/>
            <person name="Torralba M."/>
            <person name="Methe B."/>
            <person name="Sutton G.G."/>
            <person name="Strausberg R.L."/>
            <person name="Nelson K.E."/>
        </authorList>
    </citation>
    <scope>NUCLEOTIDE SEQUENCE [LARGE SCALE GENOMIC DNA]</scope>
    <source>
        <strain evidence="2 3">RM3267</strain>
    </source>
</reference>
<protein>
    <submittedName>
        <fullName evidence="2">Uncharacterized protein</fullName>
    </submittedName>
</protein>
<organism evidence="2 3">
    <name type="scientific">Campylobacter rectus RM3267</name>
    <dbReference type="NCBI Taxonomy" id="553218"/>
    <lineage>
        <taxon>Bacteria</taxon>
        <taxon>Pseudomonadati</taxon>
        <taxon>Campylobacterota</taxon>
        <taxon>Epsilonproteobacteria</taxon>
        <taxon>Campylobacterales</taxon>
        <taxon>Campylobacteraceae</taxon>
        <taxon>Campylobacter</taxon>
    </lineage>
</organism>
<evidence type="ECO:0000256" key="1">
    <source>
        <dbReference type="SAM" id="MobiDB-lite"/>
    </source>
</evidence>